<evidence type="ECO:0000313" key="2">
    <source>
        <dbReference type="EMBL" id="OBJ91037.1"/>
    </source>
</evidence>
<dbReference type="Pfam" id="PF13452">
    <property type="entry name" value="FAS1_DH_region"/>
    <property type="match status" value="1"/>
</dbReference>
<dbReference type="InterPro" id="IPR029069">
    <property type="entry name" value="HotDog_dom_sf"/>
</dbReference>
<comment type="caution">
    <text evidence="2">The sequence shown here is derived from an EMBL/GenBank/DDBJ whole genome shotgun (WGS) entry which is preliminary data.</text>
</comment>
<dbReference type="Proteomes" id="UP000093925">
    <property type="component" value="Unassembled WGS sequence"/>
</dbReference>
<proteinExistence type="predicted"/>
<sequence length="151" mass="17017">MGWLGRPLPVLESLPVDANDIRRWAQAIWYPEPPPADQFDIAVAALGPWGGLVAPRDFNPYAWHPDFHPEAYPWMRGMGTEPGRRGLNGGQRTWYGAPIRSGDVISSEVTLVSAYEKEGRLGTMLFLVDRAVWSNQRGELVRTSERTTIYH</sequence>
<dbReference type="InterPro" id="IPR039569">
    <property type="entry name" value="FAS1-like_DH_region"/>
</dbReference>
<dbReference type="SUPFAM" id="SSF54637">
    <property type="entry name" value="Thioesterase/thiol ester dehydrase-isomerase"/>
    <property type="match status" value="1"/>
</dbReference>
<evidence type="ECO:0000313" key="3">
    <source>
        <dbReference type="Proteomes" id="UP000093925"/>
    </source>
</evidence>
<reference evidence="2 3" key="1">
    <citation type="submission" date="2016-06" db="EMBL/GenBank/DDBJ databases">
        <authorList>
            <person name="Kjaerup R.B."/>
            <person name="Dalgaard T.S."/>
            <person name="Juul-Madsen H.R."/>
        </authorList>
    </citation>
    <scope>NUCLEOTIDE SEQUENCE [LARGE SCALE GENOMIC DNA]</scope>
    <source>
        <strain evidence="2 3">1276495.2</strain>
    </source>
</reference>
<gene>
    <name evidence="2" type="ORF">A5640_02190</name>
</gene>
<protein>
    <recommendedName>
        <fullName evidence="1">FAS1-like dehydratase domain-containing protein</fullName>
    </recommendedName>
</protein>
<dbReference type="EMBL" id="LZLM01000002">
    <property type="protein sequence ID" value="OBJ91037.1"/>
    <property type="molecule type" value="Genomic_DNA"/>
</dbReference>
<dbReference type="AlphaFoldDB" id="A0A1A3D9T0"/>
<organism evidence="2 3">
    <name type="scientific">Mycobacterium asiaticum</name>
    <dbReference type="NCBI Taxonomy" id="1790"/>
    <lineage>
        <taxon>Bacteria</taxon>
        <taxon>Bacillati</taxon>
        <taxon>Actinomycetota</taxon>
        <taxon>Actinomycetes</taxon>
        <taxon>Mycobacteriales</taxon>
        <taxon>Mycobacteriaceae</taxon>
        <taxon>Mycobacterium</taxon>
    </lineage>
</organism>
<name>A0A1A3D9T0_MYCAS</name>
<feature type="domain" description="FAS1-like dehydratase" evidence="1">
    <location>
        <begin position="12"/>
        <end position="143"/>
    </location>
</feature>
<accession>A0A1A3D9T0</accession>
<evidence type="ECO:0000259" key="1">
    <source>
        <dbReference type="Pfam" id="PF13452"/>
    </source>
</evidence>
<dbReference type="Gene3D" id="3.10.129.10">
    <property type="entry name" value="Hotdog Thioesterase"/>
    <property type="match status" value="1"/>
</dbReference>